<reference evidence="2" key="1">
    <citation type="submission" date="2022-04" db="EMBL/GenBank/DDBJ databases">
        <title>A functionally conserved STORR gene fusion in Papaver species that diverged 16.8 million years ago.</title>
        <authorList>
            <person name="Catania T."/>
        </authorList>
    </citation>
    <scope>NUCLEOTIDE SEQUENCE</scope>
    <source>
        <strain evidence="2">S-188037</strain>
    </source>
</reference>
<accession>A0AAD4X9F8</accession>
<protein>
    <submittedName>
        <fullName evidence="2">Uncharacterized protein</fullName>
    </submittedName>
</protein>
<evidence type="ECO:0000256" key="1">
    <source>
        <dbReference type="SAM" id="MobiDB-lite"/>
    </source>
</evidence>
<gene>
    <name evidence="2" type="ORF">MKW98_015044</name>
</gene>
<dbReference type="AlphaFoldDB" id="A0AAD4X9F8"/>
<proteinExistence type="predicted"/>
<evidence type="ECO:0000313" key="2">
    <source>
        <dbReference type="EMBL" id="KAI3871144.1"/>
    </source>
</evidence>
<feature type="region of interest" description="Disordered" evidence="1">
    <location>
        <begin position="1"/>
        <end position="24"/>
    </location>
</feature>
<comment type="caution">
    <text evidence="2">The sequence shown here is derived from an EMBL/GenBank/DDBJ whole genome shotgun (WGS) entry which is preliminary data.</text>
</comment>
<evidence type="ECO:0000313" key="3">
    <source>
        <dbReference type="Proteomes" id="UP001202328"/>
    </source>
</evidence>
<sequence length="165" mass="18965">MHPISAVRFERERGREDEEADQNKDKIHNLQVEIDSLQAGFEEDSISIGLIEWKRMASFAWSLGLNRDIIQVVGFRPFCSSGIGIEKKLMQLLASLEKMFGMVTDRVGDVDKFGNVSQNSYSFMQNSPYKDVDSGGICLYFNFQEDKLVFKVFFRGRCQAVWFNP</sequence>
<dbReference type="Proteomes" id="UP001202328">
    <property type="component" value="Unassembled WGS sequence"/>
</dbReference>
<name>A0AAD4X9F8_9MAGN</name>
<keyword evidence="3" id="KW-1185">Reference proteome</keyword>
<feature type="compositionally biased region" description="Basic and acidic residues" evidence="1">
    <location>
        <begin position="8"/>
        <end position="24"/>
    </location>
</feature>
<organism evidence="2 3">
    <name type="scientific">Papaver atlanticum</name>
    <dbReference type="NCBI Taxonomy" id="357466"/>
    <lineage>
        <taxon>Eukaryota</taxon>
        <taxon>Viridiplantae</taxon>
        <taxon>Streptophyta</taxon>
        <taxon>Embryophyta</taxon>
        <taxon>Tracheophyta</taxon>
        <taxon>Spermatophyta</taxon>
        <taxon>Magnoliopsida</taxon>
        <taxon>Ranunculales</taxon>
        <taxon>Papaveraceae</taxon>
        <taxon>Papaveroideae</taxon>
        <taxon>Papaver</taxon>
    </lineage>
</organism>
<dbReference type="EMBL" id="JAJJMB010013076">
    <property type="protein sequence ID" value="KAI3871144.1"/>
    <property type="molecule type" value="Genomic_DNA"/>
</dbReference>